<feature type="compositionally biased region" description="Low complexity" evidence="1">
    <location>
        <begin position="84"/>
        <end position="103"/>
    </location>
</feature>
<protein>
    <recommendedName>
        <fullName evidence="4">Kinetochore protein mis14</fullName>
    </recommendedName>
</protein>
<reference evidence="2" key="1">
    <citation type="journal article" date="2020" name="Stud. Mycol.">
        <title>101 Dothideomycetes genomes: a test case for predicting lifestyles and emergence of pathogens.</title>
        <authorList>
            <person name="Haridas S."/>
            <person name="Albert R."/>
            <person name="Binder M."/>
            <person name="Bloem J."/>
            <person name="Labutti K."/>
            <person name="Salamov A."/>
            <person name="Andreopoulos B."/>
            <person name="Baker S."/>
            <person name="Barry K."/>
            <person name="Bills G."/>
            <person name="Bluhm B."/>
            <person name="Cannon C."/>
            <person name="Castanera R."/>
            <person name="Culley D."/>
            <person name="Daum C."/>
            <person name="Ezra D."/>
            <person name="Gonzalez J."/>
            <person name="Henrissat B."/>
            <person name="Kuo A."/>
            <person name="Liang C."/>
            <person name="Lipzen A."/>
            <person name="Lutzoni F."/>
            <person name="Magnuson J."/>
            <person name="Mondo S."/>
            <person name="Nolan M."/>
            <person name="Ohm R."/>
            <person name="Pangilinan J."/>
            <person name="Park H.-J."/>
            <person name="Ramirez L."/>
            <person name="Alfaro M."/>
            <person name="Sun H."/>
            <person name="Tritt A."/>
            <person name="Yoshinaga Y."/>
            <person name="Zwiers L.-H."/>
            <person name="Turgeon B."/>
            <person name="Goodwin S."/>
            <person name="Spatafora J."/>
            <person name="Crous P."/>
            <person name="Grigoriev I."/>
        </authorList>
    </citation>
    <scope>NUCLEOTIDE SEQUENCE</scope>
    <source>
        <strain evidence="2">ATCC 16933</strain>
    </source>
</reference>
<dbReference type="Pfam" id="PF08641">
    <property type="entry name" value="Mis14"/>
    <property type="match status" value="1"/>
</dbReference>
<gene>
    <name evidence="2" type="ORF">BDY21DRAFT_396889</name>
</gene>
<dbReference type="PANTHER" id="PTHR31749:SF3">
    <property type="entry name" value="KINETOCHORE-ASSOCIATED PROTEIN NSL1 HOMOLOG"/>
    <property type="match status" value="1"/>
</dbReference>
<accession>A0A6A6NUF5</accession>
<dbReference type="EMBL" id="MU001687">
    <property type="protein sequence ID" value="KAF2455410.1"/>
    <property type="molecule type" value="Genomic_DNA"/>
</dbReference>
<name>A0A6A6NUF5_9PEZI</name>
<evidence type="ECO:0008006" key="4">
    <source>
        <dbReference type="Google" id="ProtNLM"/>
    </source>
</evidence>
<dbReference type="Proteomes" id="UP000799766">
    <property type="component" value="Unassembled WGS sequence"/>
</dbReference>
<dbReference type="AlphaFoldDB" id="A0A6A6NUF5"/>
<evidence type="ECO:0000313" key="3">
    <source>
        <dbReference type="Proteomes" id="UP000799766"/>
    </source>
</evidence>
<dbReference type="OrthoDB" id="2135762at2759"/>
<evidence type="ECO:0000313" key="2">
    <source>
        <dbReference type="EMBL" id="KAF2455410.1"/>
    </source>
</evidence>
<dbReference type="GO" id="GO:0000070">
    <property type="term" value="P:mitotic sister chromatid segregation"/>
    <property type="evidence" value="ECO:0007669"/>
    <property type="project" value="InterPro"/>
</dbReference>
<sequence>METAHRKIALQSPADLAYLEATARRAARRKIDQNLPASAAPTGEDALRRKVEELVEEYIRTTFSLARPNLSVNGIDLDGNDAAATAAGGAPSDARQQPAAADDASFEPYDTRLAERIRALEASKEALTERVADQRRGAPQAAAARFAEGFATEVARDEEGGEAAAAAAVGVVKEEEDGQGVGGTEEGGLLGVKGEDLRRWDEVRRTWERGTEGLVGLVDGLGEAVGRLERAKEVVAALEGK</sequence>
<organism evidence="2 3">
    <name type="scientific">Lineolata rhizophorae</name>
    <dbReference type="NCBI Taxonomy" id="578093"/>
    <lineage>
        <taxon>Eukaryota</taxon>
        <taxon>Fungi</taxon>
        <taxon>Dikarya</taxon>
        <taxon>Ascomycota</taxon>
        <taxon>Pezizomycotina</taxon>
        <taxon>Dothideomycetes</taxon>
        <taxon>Dothideomycetes incertae sedis</taxon>
        <taxon>Lineolatales</taxon>
        <taxon>Lineolataceae</taxon>
        <taxon>Lineolata</taxon>
    </lineage>
</organism>
<dbReference type="PANTHER" id="PTHR31749">
    <property type="entry name" value="KINETOCHORE-ASSOCIATED PROTEIN NSL1 HOMOLOG"/>
    <property type="match status" value="1"/>
</dbReference>
<feature type="region of interest" description="Disordered" evidence="1">
    <location>
        <begin position="84"/>
        <end position="105"/>
    </location>
</feature>
<dbReference type="GO" id="GO:0000444">
    <property type="term" value="C:MIS12/MIND type complex"/>
    <property type="evidence" value="ECO:0007669"/>
    <property type="project" value="TreeGrafter"/>
</dbReference>
<dbReference type="InterPro" id="IPR013950">
    <property type="entry name" value="Mis14/Nsl1"/>
</dbReference>
<keyword evidence="3" id="KW-1185">Reference proteome</keyword>
<proteinExistence type="predicted"/>
<evidence type="ECO:0000256" key="1">
    <source>
        <dbReference type="SAM" id="MobiDB-lite"/>
    </source>
</evidence>